<dbReference type="EMBL" id="LSRX01000027">
    <property type="protein sequence ID" value="OLQ13512.1"/>
    <property type="molecule type" value="Genomic_DNA"/>
</dbReference>
<feature type="coiled-coil region" evidence="1">
    <location>
        <begin position="285"/>
        <end position="312"/>
    </location>
</feature>
<protein>
    <submittedName>
        <fullName evidence="3">Uncharacterized protein</fullName>
    </submittedName>
</protein>
<feature type="compositionally biased region" description="Pro residues" evidence="2">
    <location>
        <begin position="624"/>
        <end position="636"/>
    </location>
</feature>
<dbReference type="AlphaFoldDB" id="A0A1Q9F1N6"/>
<reference evidence="3 4" key="1">
    <citation type="submission" date="2016-02" db="EMBL/GenBank/DDBJ databases">
        <title>Genome analysis of coral dinoflagellate symbionts highlights evolutionary adaptations to a symbiotic lifestyle.</title>
        <authorList>
            <person name="Aranda M."/>
            <person name="Li Y."/>
            <person name="Liew Y.J."/>
            <person name="Baumgarten S."/>
            <person name="Simakov O."/>
            <person name="Wilson M."/>
            <person name="Piel J."/>
            <person name="Ashoor H."/>
            <person name="Bougouffa S."/>
            <person name="Bajic V.B."/>
            <person name="Ryu T."/>
            <person name="Ravasi T."/>
            <person name="Bayer T."/>
            <person name="Micklem G."/>
            <person name="Kim H."/>
            <person name="Bhak J."/>
            <person name="Lajeunesse T.C."/>
            <person name="Voolstra C.R."/>
        </authorList>
    </citation>
    <scope>NUCLEOTIDE SEQUENCE [LARGE SCALE GENOMIC DNA]</scope>
    <source>
        <strain evidence="3 4">CCMP2467</strain>
    </source>
</reference>
<sequence length="730" mass="79101">MLDGYPVQLRIPGIPVSRVARPKGSSPARGRSASRHRSRSPRRDRSGSRGRRSPSGHRAKEVGGKKMPQTLAGMLSSGAPQQQSAAFFRPQAPQAPPEDPAQVAARKAAASAAAAAFAMAAGRAGRPVSKAARARQNAKRRRTHILRLDDNFFLRQKTMTTRQLRARRVCARTPSRTPLAARGGTGLVLGRLLGGEILEPGKAWDDLRFSRPTRTHEGVQPRAKAMNGPQADAAAMPSSSEGGSIVPPMQHALNVTCKAVLRLSKLLRNKETASRKWEEYTAQMKQQVIKERQKFERDMEKLTSDIRMQSRTGARAATVSEQVVPMELELELADDPYHLPAPPAAPTPPGLPLSGDSRLPAQSRARGFASLSEAPRQPIMESSKHMPTPVLGRRGLGEKLQDRRLAEKQLEDDGTGQACSEQFPLFGAKDEILAVSFLHCFQTVGQTGAPGAFDDHREAIEGGVVALFDFVPEQQGHVQGVALEGIGVAHLPPEGPTVSAALLAALRSGEWADDASSRRHCVCCVACPAFPLLSLLGPFLMSSEDVGPLPTVAETSRDAARDAATAKAAAPHMAPDPNDRRPVGFESGESGGRTWHPDPLNPQMKPPVKLWLPEPTVQEQYMPDAPPEAQRPPPPPAEERRRSGQITIRPLPVASKRLMRPSPDAILEYDFSTEDGVDELEFAADEGQPLTQRSEVLSPGFGTALKTDRGQILPRRLLLAVHRKRGNRVF</sequence>
<feature type="region of interest" description="Disordered" evidence="2">
    <location>
        <begin position="214"/>
        <end position="243"/>
    </location>
</feature>
<name>A0A1Q9F1N6_SYMMI</name>
<organism evidence="3 4">
    <name type="scientific">Symbiodinium microadriaticum</name>
    <name type="common">Dinoflagellate</name>
    <name type="synonym">Zooxanthella microadriatica</name>
    <dbReference type="NCBI Taxonomy" id="2951"/>
    <lineage>
        <taxon>Eukaryota</taxon>
        <taxon>Sar</taxon>
        <taxon>Alveolata</taxon>
        <taxon>Dinophyceae</taxon>
        <taxon>Suessiales</taxon>
        <taxon>Symbiodiniaceae</taxon>
        <taxon>Symbiodinium</taxon>
    </lineage>
</organism>
<evidence type="ECO:0000313" key="3">
    <source>
        <dbReference type="EMBL" id="OLQ13512.1"/>
    </source>
</evidence>
<feature type="compositionally biased region" description="Low complexity" evidence="2">
    <location>
        <begin position="562"/>
        <end position="576"/>
    </location>
</feature>
<keyword evidence="1" id="KW-0175">Coiled coil</keyword>
<feature type="compositionally biased region" description="Pro residues" evidence="2">
    <location>
        <begin position="339"/>
        <end position="351"/>
    </location>
</feature>
<dbReference type="Proteomes" id="UP000186817">
    <property type="component" value="Unassembled WGS sequence"/>
</dbReference>
<proteinExistence type="predicted"/>
<gene>
    <name evidence="3" type="ORF">AK812_SmicGene2454</name>
</gene>
<dbReference type="OrthoDB" id="428381at2759"/>
<accession>A0A1Q9F1N6</accession>
<keyword evidence="4" id="KW-1185">Reference proteome</keyword>
<comment type="caution">
    <text evidence="3">The sequence shown here is derived from an EMBL/GenBank/DDBJ whole genome shotgun (WGS) entry which is preliminary data.</text>
</comment>
<feature type="region of interest" description="Disordered" evidence="2">
    <location>
        <begin position="336"/>
        <end position="399"/>
    </location>
</feature>
<evidence type="ECO:0000256" key="2">
    <source>
        <dbReference type="SAM" id="MobiDB-lite"/>
    </source>
</evidence>
<feature type="region of interest" description="Disordered" evidence="2">
    <location>
        <begin position="1"/>
        <end position="83"/>
    </location>
</feature>
<evidence type="ECO:0000256" key="1">
    <source>
        <dbReference type="SAM" id="Coils"/>
    </source>
</evidence>
<feature type="region of interest" description="Disordered" evidence="2">
    <location>
        <begin position="556"/>
        <end position="646"/>
    </location>
</feature>
<feature type="compositionally biased region" description="Basic residues" evidence="2">
    <location>
        <begin position="48"/>
        <end position="57"/>
    </location>
</feature>
<evidence type="ECO:0000313" key="4">
    <source>
        <dbReference type="Proteomes" id="UP000186817"/>
    </source>
</evidence>